<evidence type="ECO:0000313" key="1">
    <source>
        <dbReference type="EMBL" id="KAK3679613.1"/>
    </source>
</evidence>
<reference evidence="1" key="1">
    <citation type="submission" date="2023-07" db="EMBL/GenBank/DDBJ databases">
        <title>Black Yeasts Isolated from many extreme environments.</title>
        <authorList>
            <person name="Coleine C."/>
            <person name="Stajich J.E."/>
            <person name="Selbmann L."/>
        </authorList>
    </citation>
    <scope>NUCLEOTIDE SEQUENCE</scope>
    <source>
        <strain evidence="1">CCFEE 5714</strain>
    </source>
</reference>
<organism evidence="1 2">
    <name type="scientific">Vermiconidia calcicola</name>
    <dbReference type="NCBI Taxonomy" id="1690605"/>
    <lineage>
        <taxon>Eukaryota</taxon>
        <taxon>Fungi</taxon>
        <taxon>Dikarya</taxon>
        <taxon>Ascomycota</taxon>
        <taxon>Pezizomycotina</taxon>
        <taxon>Dothideomycetes</taxon>
        <taxon>Dothideomycetidae</taxon>
        <taxon>Mycosphaerellales</taxon>
        <taxon>Extremaceae</taxon>
        <taxon>Vermiconidia</taxon>
    </lineage>
</organism>
<protein>
    <submittedName>
        <fullName evidence="1">Uncharacterized protein</fullName>
    </submittedName>
</protein>
<name>A0ACC3M8W3_9PEZI</name>
<accession>A0ACC3M8W3</accession>
<dbReference type="Proteomes" id="UP001281147">
    <property type="component" value="Unassembled WGS sequence"/>
</dbReference>
<sequence length="288" mass="30222">MPSYTWLITGASSGLGASIAHAALDAGHTVIAAARNVAKGRQSHPEIERKGGRWLTLDVTLTETHAIVAQAVRKHNVNVVVNNAGYALRGVLEDLSMDAIRAQFETNLIGALTVTKASIPHLRAQRSGTIVNISSTSGISGNAGYSLYAASKFALEGASESLAAELAPFKIRVLVVEPGAFRTNFQSAAASAEQGVSDAYKGTPADAIAQRMRSVHGTQAGDPAKAGQAIVEVVTGQGRGADVVWNGGSVLRLPLGKDAVQRAYAKLNNFSANVEQVRHISEWAIFDE</sequence>
<keyword evidence="2" id="KW-1185">Reference proteome</keyword>
<gene>
    <name evidence="1" type="ORF">LTR37_021363</name>
</gene>
<evidence type="ECO:0000313" key="2">
    <source>
        <dbReference type="Proteomes" id="UP001281147"/>
    </source>
</evidence>
<proteinExistence type="predicted"/>
<comment type="caution">
    <text evidence="1">The sequence shown here is derived from an EMBL/GenBank/DDBJ whole genome shotgun (WGS) entry which is preliminary data.</text>
</comment>
<dbReference type="EMBL" id="JAUTXU010000483">
    <property type="protein sequence ID" value="KAK3679613.1"/>
    <property type="molecule type" value="Genomic_DNA"/>
</dbReference>